<dbReference type="CDD" id="cd03801">
    <property type="entry name" value="GT4_PimA-like"/>
    <property type="match status" value="1"/>
</dbReference>
<dbReference type="EMBL" id="CACRSZ010000088">
    <property type="protein sequence ID" value="VYT51143.1"/>
    <property type="molecule type" value="Genomic_DNA"/>
</dbReference>
<keyword evidence="2" id="KW-0328">Glycosyltransferase</keyword>
<dbReference type="GO" id="GO:0004373">
    <property type="term" value="F:alpha-1,4-glucan glucosyltransferase (UDP-glucose donor) activity"/>
    <property type="evidence" value="ECO:0007669"/>
    <property type="project" value="UniProtKB-EC"/>
</dbReference>
<dbReference type="Gene3D" id="3.40.50.2000">
    <property type="entry name" value="Glycogen Phosphorylase B"/>
    <property type="match status" value="2"/>
</dbReference>
<dbReference type="Pfam" id="PF00534">
    <property type="entry name" value="Glycos_transf_1"/>
    <property type="match status" value="1"/>
</dbReference>
<feature type="domain" description="Glycosyl transferase family 1" evidence="1">
    <location>
        <begin position="206"/>
        <end position="360"/>
    </location>
</feature>
<accession>A0A6N2XAQ6</accession>
<dbReference type="AlphaFoldDB" id="A0A6N2XAQ6"/>
<sequence length="386" mass="44585">MKLLYISTPSFADCDFPLINTFQEKGLDVTYLILLPCFQLRSTLVDIKKQIPRTGIFPATEYLEFKQYEEYMDMSKVYVSNRINQKGYSWSCIKENFLLWQFIKQGSYDVVHSDIFFRGIRALYYRLNNHWVTTFHDPFPHTGEERGNYRRRYESAIKGSNGYVLLNEKQKLQFCETYNVNLAKVLINRLGIYDIVRTFVKSDTKPLPNNVLFFGRISPYKGIEYLCEAMRIVRQVVPDAILTIAGGGKMYFDIEPYKQLGYIEVINHYVGMEELAELLSRCTLSVCPYTDATQSGVIMTSFSLCKPIVATNVGGLGEMIDEGKSGLLVPPKDSKALADAIIELLIDKKKLTNMSEYIRQEYEQGDRSWNAIADKYIDYYTKILEL</sequence>
<gene>
    <name evidence="2" type="ORF">BFLFYP10_04085</name>
</gene>
<protein>
    <submittedName>
        <fullName evidence="2">Glycogen synthase</fullName>
        <ecNumber evidence="2">2.4.1.11</ecNumber>
    </submittedName>
</protein>
<dbReference type="EC" id="2.4.1.11" evidence="2"/>
<organism evidence="2">
    <name type="scientific">Bacteroides faecis</name>
    <dbReference type="NCBI Taxonomy" id="674529"/>
    <lineage>
        <taxon>Bacteria</taxon>
        <taxon>Pseudomonadati</taxon>
        <taxon>Bacteroidota</taxon>
        <taxon>Bacteroidia</taxon>
        <taxon>Bacteroidales</taxon>
        <taxon>Bacteroidaceae</taxon>
        <taxon>Bacteroides</taxon>
    </lineage>
</organism>
<dbReference type="InterPro" id="IPR001296">
    <property type="entry name" value="Glyco_trans_1"/>
</dbReference>
<name>A0A6N2XAQ6_9BACE</name>
<evidence type="ECO:0000313" key="2">
    <source>
        <dbReference type="EMBL" id="VYT51143.1"/>
    </source>
</evidence>
<dbReference type="PANTHER" id="PTHR12526">
    <property type="entry name" value="GLYCOSYLTRANSFERASE"/>
    <property type="match status" value="1"/>
</dbReference>
<keyword evidence="2" id="KW-0808">Transferase</keyword>
<dbReference type="SUPFAM" id="SSF53756">
    <property type="entry name" value="UDP-Glycosyltransferase/glycogen phosphorylase"/>
    <property type="match status" value="1"/>
</dbReference>
<dbReference type="RefSeq" id="WP_156730511.1">
    <property type="nucleotide sequence ID" value="NZ_CACRSZ010000088.1"/>
</dbReference>
<dbReference type="PANTHER" id="PTHR12526:SF572">
    <property type="entry name" value="BLL5144 PROTEIN"/>
    <property type="match status" value="1"/>
</dbReference>
<reference evidence="2" key="1">
    <citation type="submission" date="2019-11" db="EMBL/GenBank/DDBJ databases">
        <authorList>
            <person name="Feng L."/>
        </authorList>
    </citation>
    <scope>NUCLEOTIDE SEQUENCE</scope>
    <source>
        <strain evidence="2">BfaecisLFYP10</strain>
    </source>
</reference>
<proteinExistence type="predicted"/>
<evidence type="ECO:0000259" key="1">
    <source>
        <dbReference type="Pfam" id="PF00534"/>
    </source>
</evidence>